<proteinExistence type="predicted"/>
<organism evidence="2">
    <name type="scientific">marine metagenome</name>
    <dbReference type="NCBI Taxonomy" id="408172"/>
    <lineage>
        <taxon>unclassified sequences</taxon>
        <taxon>metagenomes</taxon>
        <taxon>ecological metagenomes</taxon>
    </lineage>
</organism>
<reference evidence="2" key="1">
    <citation type="submission" date="2018-05" db="EMBL/GenBank/DDBJ databases">
        <authorList>
            <person name="Lanie J.A."/>
            <person name="Ng W.-L."/>
            <person name="Kazmierczak K.M."/>
            <person name="Andrzejewski T.M."/>
            <person name="Davidsen T.M."/>
            <person name="Wayne K.J."/>
            <person name="Tettelin H."/>
            <person name="Glass J.I."/>
            <person name="Rusch D."/>
            <person name="Podicherti R."/>
            <person name="Tsui H.-C.T."/>
            <person name="Winkler M.E."/>
        </authorList>
    </citation>
    <scope>NUCLEOTIDE SEQUENCE</scope>
</reference>
<dbReference type="AlphaFoldDB" id="A0A382G7W1"/>
<dbReference type="EMBL" id="UINC01053767">
    <property type="protein sequence ID" value="SVB70694.1"/>
    <property type="molecule type" value="Genomic_DNA"/>
</dbReference>
<dbReference type="Pfam" id="PF18962">
    <property type="entry name" value="Por_Secre_tail"/>
    <property type="match status" value="1"/>
</dbReference>
<evidence type="ECO:0000259" key="1">
    <source>
        <dbReference type="Pfam" id="PF18962"/>
    </source>
</evidence>
<name>A0A382G7W1_9ZZZZ</name>
<feature type="non-terminal residue" evidence="2">
    <location>
        <position position="1"/>
    </location>
</feature>
<evidence type="ECO:0000313" key="2">
    <source>
        <dbReference type="EMBL" id="SVB70694.1"/>
    </source>
</evidence>
<accession>A0A382G7W1</accession>
<protein>
    <recommendedName>
        <fullName evidence="1">Secretion system C-terminal sorting domain-containing protein</fullName>
    </recommendedName>
</protein>
<dbReference type="InterPro" id="IPR026444">
    <property type="entry name" value="Secre_tail"/>
</dbReference>
<sequence length="183" mass="20089">CWWPTFACDCESPQYSVVDECGECGGDSSSCFDCADQPNGSGYIDNCGDCVGGETGLTECVADCNDEWGGIAVEDECGVCEGDGTSCLSLYNGLIPDDYSIHNIYPNPFNPYANIVYGVPELSNVKVTVYDLHGRQVTVLQNDIQTPGYYAIQWDAAQYSSGVYFIEMLSDDFRQIKRVLHMK</sequence>
<dbReference type="NCBIfam" id="TIGR04183">
    <property type="entry name" value="Por_Secre_tail"/>
    <property type="match status" value="1"/>
</dbReference>
<dbReference type="Gene3D" id="2.60.40.4070">
    <property type="match status" value="1"/>
</dbReference>
<gene>
    <name evidence="2" type="ORF">METZ01_LOCUS223548</name>
</gene>
<feature type="domain" description="Secretion system C-terminal sorting" evidence="1">
    <location>
        <begin position="104"/>
        <end position="179"/>
    </location>
</feature>